<reference evidence="4" key="1">
    <citation type="submission" date="2018-06" db="EMBL/GenBank/DDBJ databases">
        <authorList>
            <person name="Zhirakovskaya E."/>
        </authorList>
    </citation>
    <scope>NUCLEOTIDE SEQUENCE</scope>
</reference>
<dbReference type="GO" id="GO:0000160">
    <property type="term" value="P:phosphorelay signal transduction system"/>
    <property type="evidence" value="ECO:0007669"/>
    <property type="project" value="UniProtKB-KW"/>
</dbReference>
<dbReference type="EMBL" id="UOFH01000211">
    <property type="protein sequence ID" value="VAW62276.1"/>
    <property type="molecule type" value="Genomic_DNA"/>
</dbReference>
<dbReference type="PANTHER" id="PTHR45339">
    <property type="entry name" value="HYBRID SIGNAL TRANSDUCTION HISTIDINE KINASE J"/>
    <property type="match status" value="1"/>
</dbReference>
<dbReference type="InterPro" id="IPR011006">
    <property type="entry name" value="CheY-like_superfamily"/>
</dbReference>
<dbReference type="InterPro" id="IPR001789">
    <property type="entry name" value="Sig_transdc_resp-reg_receiver"/>
</dbReference>
<feature type="domain" description="Response regulatory" evidence="3">
    <location>
        <begin position="10"/>
        <end position="124"/>
    </location>
</feature>
<dbReference type="Gene3D" id="3.40.50.2300">
    <property type="match status" value="1"/>
</dbReference>
<keyword evidence="1" id="KW-0597">Phosphoprotein</keyword>
<dbReference type="AlphaFoldDB" id="A0A3B0Y1H9"/>
<evidence type="ECO:0000313" key="4">
    <source>
        <dbReference type="EMBL" id="VAW62276.1"/>
    </source>
</evidence>
<accession>A0A3B0Y1H9</accession>
<evidence type="ECO:0000259" key="3">
    <source>
        <dbReference type="PROSITE" id="PS50110"/>
    </source>
</evidence>
<dbReference type="PROSITE" id="PS50110">
    <property type="entry name" value="RESPONSE_REGULATORY"/>
    <property type="match status" value="1"/>
</dbReference>
<evidence type="ECO:0000256" key="2">
    <source>
        <dbReference type="ARBA" id="ARBA00023012"/>
    </source>
</evidence>
<dbReference type="SUPFAM" id="SSF52172">
    <property type="entry name" value="CheY-like"/>
    <property type="match status" value="1"/>
</dbReference>
<dbReference type="SMART" id="SM00448">
    <property type="entry name" value="REC"/>
    <property type="match status" value="1"/>
</dbReference>
<evidence type="ECO:0000256" key="1">
    <source>
        <dbReference type="ARBA" id="ARBA00022553"/>
    </source>
</evidence>
<keyword evidence="2" id="KW-0902">Two-component regulatory system</keyword>
<sequence>MNNENKNDIKILIVDDMPDNIYLFRFLLEREGYTILEASNAGDAIQLVKTHSISLILMDIQMPEMDGLEATKIIKKFKPNITIVALTARLMLEDKDEMNIAGCDGIIDKPINPQQFHQQVKSFL</sequence>
<name>A0A3B0Y1H9_9ZZZZ</name>
<dbReference type="PANTHER" id="PTHR45339:SF1">
    <property type="entry name" value="HYBRID SIGNAL TRANSDUCTION HISTIDINE KINASE J"/>
    <property type="match status" value="1"/>
</dbReference>
<gene>
    <name evidence="4" type="ORF">MNBD_GAMMA08-3174</name>
</gene>
<organism evidence="4">
    <name type="scientific">hydrothermal vent metagenome</name>
    <dbReference type="NCBI Taxonomy" id="652676"/>
    <lineage>
        <taxon>unclassified sequences</taxon>
        <taxon>metagenomes</taxon>
        <taxon>ecological metagenomes</taxon>
    </lineage>
</organism>
<protein>
    <recommendedName>
        <fullName evidence="3">Response regulatory domain-containing protein</fullName>
    </recommendedName>
</protein>
<proteinExistence type="predicted"/>
<dbReference type="Pfam" id="PF00072">
    <property type="entry name" value="Response_reg"/>
    <property type="match status" value="1"/>
</dbReference>